<evidence type="ECO:0008006" key="11">
    <source>
        <dbReference type="Google" id="ProtNLM"/>
    </source>
</evidence>
<evidence type="ECO:0000256" key="2">
    <source>
        <dbReference type="ARBA" id="ARBA00004442"/>
    </source>
</evidence>
<dbReference type="InterPro" id="IPR011050">
    <property type="entry name" value="Pectin_lyase_fold/virulence"/>
</dbReference>
<dbReference type="EMBL" id="LGRX02024182">
    <property type="protein sequence ID" value="KAK3254089.1"/>
    <property type="molecule type" value="Genomic_DNA"/>
</dbReference>
<sequence length="474" mass="48941">MDPRPGISGRPARTGSPRGARALHIGVAQRGGAVFLQGDAAFHHGCEFINNTAQEAGGDIYAAGGTLFISSDISPYPKVQCPRSASAAHSELLPDCFRAHIALPGSQVVSAGEEAGGVGILNYTAPPSPPCPPPAPPPIALNVTTSTQLAGAIGNHQIELIYIMANISLAGDALPVVRRPLRVVGACGGALCSINAAGISSIFTLQAGNTTRAELLLEGVQLCQGQTHIENQAMSQLKGGALRVGRNTSARIEGCSFAGNTATGREGQGAAVAVFDGGEMVVQDTHFVRNTAHEGGGAIYAEGAVLVLSGSVFNANLNDDILVAGGEVRICPGVTPSLPRIHPIQVPFHFPCRPILPTPNGDSILWEVVSGVLIVILLFSVATAVYLIRNNKCARVVTETPLEEIVDMRLTMLNAANKKSVPAAPRGSSIIKTTSADDITKCALARAARTVAVTARRTDHNPLGGCNGTAQPPS</sequence>
<evidence type="ECO:0000256" key="1">
    <source>
        <dbReference type="ARBA" id="ARBA00004196"/>
    </source>
</evidence>
<dbReference type="AlphaFoldDB" id="A0AAE0CGU9"/>
<organism evidence="9 10">
    <name type="scientific">Cymbomonas tetramitiformis</name>
    <dbReference type="NCBI Taxonomy" id="36881"/>
    <lineage>
        <taxon>Eukaryota</taxon>
        <taxon>Viridiplantae</taxon>
        <taxon>Chlorophyta</taxon>
        <taxon>Pyramimonadophyceae</taxon>
        <taxon>Pyramimonadales</taxon>
        <taxon>Pyramimonadaceae</taxon>
        <taxon>Cymbomonas</taxon>
    </lineage>
</organism>
<keyword evidence="7" id="KW-0998">Cell outer membrane</keyword>
<keyword evidence="8" id="KW-1133">Transmembrane helix</keyword>
<reference evidence="9 10" key="1">
    <citation type="journal article" date="2015" name="Genome Biol. Evol.">
        <title>Comparative Genomics of a Bacterivorous Green Alga Reveals Evolutionary Causalities and Consequences of Phago-Mixotrophic Mode of Nutrition.</title>
        <authorList>
            <person name="Burns J.A."/>
            <person name="Paasch A."/>
            <person name="Narechania A."/>
            <person name="Kim E."/>
        </authorList>
    </citation>
    <scope>NUCLEOTIDE SEQUENCE [LARGE SCALE GENOMIC DNA]</scope>
    <source>
        <strain evidence="9 10">PLY_AMNH</strain>
    </source>
</reference>
<dbReference type="GO" id="GO:0005576">
    <property type="term" value="C:extracellular region"/>
    <property type="evidence" value="ECO:0007669"/>
    <property type="project" value="UniProtKB-SubCell"/>
</dbReference>
<keyword evidence="8" id="KW-0812">Transmembrane</keyword>
<protein>
    <recommendedName>
        <fullName evidence="11">Right handed beta helix domain-containing protein</fullName>
    </recommendedName>
</protein>
<keyword evidence="5" id="KW-0732">Signal</keyword>
<evidence type="ECO:0000256" key="8">
    <source>
        <dbReference type="SAM" id="Phobius"/>
    </source>
</evidence>
<keyword evidence="6 8" id="KW-0472">Membrane</keyword>
<keyword evidence="4" id="KW-0964">Secreted</keyword>
<evidence type="ECO:0000256" key="4">
    <source>
        <dbReference type="ARBA" id="ARBA00022525"/>
    </source>
</evidence>
<name>A0AAE0CGU9_9CHLO</name>
<evidence type="ECO:0000256" key="5">
    <source>
        <dbReference type="ARBA" id="ARBA00022729"/>
    </source>
</evidence>
<feature type="transmembrane region" description="Helical" evidence="8">
    <location>
        <begin position="364"/>
        <end position="388"/>
    </location>
</feature>
<evidence type="ECO:0000256" key="7">
    <source>
        <dbReference type="ARBA" id="ARBA00023237"/>
    </source>
</evidence>
<dbReference type="Pfam" id="PF02415">
    <property type="entry name" value="Chlam_PMP"/>
    <property type="match status" value="1"/>
</dbReference>
<dbReference type="SUPFAM" id="SSF51126">
    <property type="entry name" value="Pectin lyase-like"/>
    <property type="match status" value="1"/>
</dbReference>
<evidence type="ECO:0000256" key="6">
    <source>
        <dbReference type="ARBA" id="ARBA00023136"/>
    </source>
</evidence>
<dbReference type="InterPro" id="IPR003368">
    <property type="entry name" value="POMP_repeat"/>
</dbReference>
<comment type="subcellular location">
    <subcellularLocation>
        <location evidence="1">Cell envelope</location>
    </subcellularLocation>
    <subcellularLocation>
        <location evidence="2">Cell outer membrane</location>
    </subcellularLocation>
    <subcellularLocation>
        <location evidence="3">Secreted</location>
    </subcellularLocation>
</comment>
<dbReference type="NCBIfam" id="TIGR01376">
    <property type="entry name" value="POMP_repeat"/>
    <property type="match status" value="1"/>
</dbReference>
<evidence type="ECO:0000313" key="10">
    <source>
        <dbReference type="Proteomes" id="UP001190700"/>
    </source>
</evidence>
<comment type="caution">
    <text evidence="9">The sequence shown here is derived from an EMBL/GenBank/DDBJ whole genome shotgun (WGS) entry which is preliminary data.</text>
</comment>
<gene>
    <name evidence="9" type="ORF">CYMTET_36684</name>
</gene>
<evidence type="ECO:0000256" key="3">
    <source>
        <dbReference type="ARBA" id="ARBA00004613"/>
    </source>
</evidence>
<evidence type="ECO:0000313" key="9">
    <source>
        <dbReference type="EMBL" id="KAK3254089.1"/>
    </source>
</evidence>
<proteinExistence type="predicted"/>
<keyword evidence="10" id="KW-1185">Reference proteome</keyword>
<accession>A0AAE0CGU9</accession>
<dbReference type="Proteomes" id="UP001190700">
    <property type="component" value="Unassembled WGS sequence"/>
</dbReference>